<comment type="caution">
    <text evidence="7">The sequence shown here is derived from an EMBL/GenBank/DDBJ whole genome shotgun (WGS) entry which is preliminary data.</text>
</comment>
<dbReference type="PANTHER" id="PTHR13789">
    <property type="entry name" value="MONOOXYGENASE"/>
    <property type="match status" value="1"/>
</dbReference>
<evidence type="ECO:0000313" key="7">
    <source>
        <dbReference type="EMBL" id="KAF3009744.1"/>
    </source>
</evidence>
<evidence type="ECO:0000256" key="5">
    <source>
        <dbReference type="ARBA" id="ARBA00023033"/>
    </source>
</evidence>
<proteinExistence type="inferred from homology"/>
<dbReference type="Proteomes" id="UP000801428">
    <property type="component" value="Unassembled WGS sequence"/>
</dbReference>
<dbReference type="Pfam" id="PF01494">
    <property type="entry name" value="FAD_binding_3"/>
    <property type="match status" value="1"/>
</dbReference>
<evidence type="ECO:0000313" key="8">
    <source>
        <dbReference type="Proteomes" id="UP000801428"/>
    </source>
</evidence>
<dbReference type="EMBL" id="SWKU01000002">
    <property type="protein sequence ID" value="KAF3009744.1"/>
    <property type="molecule type" value="Genomic_DNA"/>
</dbReference>
<dbReference type="PANTHER" id="PTHR13789:SF306">
    <property type="entry name" value="HYDROXYLASE, PUTATIVE-RELATED"/>
    <property type="match status" value="1"/>
</dbReference>
<dbReference type="SUPFAM" id="SSF54373">
    <property type="entry name" value="FAD-linked reductases, C-terminal domain"/>
    <property type="match status" value="1"/>
</dbReference>
<dbReference type="SUPFAM" id="SSF51905">
    <property type="entry name" value="FAD/NAD(P)-binding domain"/>
    <property type="match status" value="1"/>
</dbReference>
<gene>
    <name evidence="7" type="ORF">E8E13_009346</name>
</gene>
<evidence type="ECO:0000256" key="3">
    <source>
        <dbReference type="ARBA" id="ARBA00022827"/>
    </source>
</evidence>
<dbReference type="Gene3D" id="3.50.50.60">
    <property type="entry name" value="FAD/NAD(P)-binding domain"/>
    <property type="match status" value="1"/>
</dbReference>
<keyword evidence="8" id="KW-1185">Reference proteome</keyword>
<keyword evidence="3" id="KW-0274">FAD</keyword>
<dbReference type="InterPro" id="IPR036188">
    <property type="entry name" value="FAD/NAD-bd_sf"/>
</dbReference>
<evidence type="ECO:0000256" key="4">
    <source>
        <dbReference type="ARBA" id="ARBA00023002"/>
    </source>
</evidence>
<evidence type="ECO:0000259" key="6">
    <source>
        <dbReference type="Pfam" id="PF01494"/>
    </source>
</evidence>
<sequence>MYIIIVGAGLAGLSTALALSHSSTKHRIVLLESASALAEIGAGVQLTPIATRQFKVWGLQPQLLAASALPEAWNLRRGSDGEVLNRVPMDKFEEWYGAPYVVVHRADLHRNLHEAAVARGVEIRLNSRVEQYEVETGSIKLVSGESMQADLVVACDGINSTARTQLLKALGSSIRREEELEQTGWAAYRLMADVDAIKADSLTKGIVEEHSGNCWVDSNKSAMTYMIRDSGRLNLVLSHPDDKDTSSWAREEYIAELRQYYRNLDPRVLRLIDLSTGPITNWPVHQITRLPSWVSESGRFVLIGDAAHAMAFYLSMGVSLAIEDASALFTALDLHVSSPEKVSLLQAMSLFQKVRKPRAEKIRDASLHAGAMLHLPPGAERSLRDESAMNDGATEGAQKGDKLLEWVSYGITDKHIRQECYGYDVISAVRQHAEEAGYAPTHP</sequence>
<dbReference type="PRINTS" id="PR00420">
    <property type="entry name" value="RNGMNOXGNASE"/>
</dbReference>
<dbReference type="AlphaFoldDB" id="A0A9P4WE39"/>
<keyword evidence="4" id="KW-0560">Oxidoreductase</keyword>
<evidence type="ECO:0000256" key="1">
    <source>
        <dbReference type="ARBA" id="ARBA00007992"/>
    </source>
</evidence>
<dbReference type="InterPro" id="IPR050493">
    <property type="entry name" value="FAD-dep_Monooxygenase_BioMet"/>
</dbReference>
<evidence type="ECO:0000256" key="2">
    <source>
        <dbReference type="ARBA" id="ARBA00022630"/>
    </source>
</evidence>
<keyword evidence="2" id="KW-0285">Flavoprotein</keyword>
<comment type="similarity">
    <text evidence="1">Belongs to the paxM FAD-dependent monooxygenase family.</text>
</comment>
<dbReference type="InterPro" id="IPR002938">
    <property type="entry name" value="FAD-bd"/>
</dbReference>
<protein>
    <recommendedName>
        <fullName evidence="6">FAD-binding domain-containing protein</fullName>
    </recommendedName>
</protein>
<organism evidence="7 8">
    <name type="scientific">Curvularia kusanoi</name>
    <name type="common">Cochliobolus kusanoi</name>
    <dbReference type="NCBI Taxonomy" id="90978"/>
    <lineage>
        <taxon>Eukaryota</taxon>
        <taxon>Fungi</taxon>
        <taxon>Dikarya</taxon>
        <taxon>Ascomycota</taxon>
        <taxon>Pezizomycotina</taxon>
        <taxon>Dothideomycetes</taxon>
        <taxon>Pleosporomycetidae</taxon>
        <taxon>Pleosporales</taxon>
        <taxon>Pleosporineae</taxon>
        <taxon>Pleosporaceae</taxon>
        <taxon>Curvularia</taxon>
    </lineage>
</organism>
<keyword evidence="5" id="KW-0503">Monooxygenase</keyword>
<feature type="domain" description="FAD-binding" evidence="6">
    <location>
        <begin position="3"/>
        <end position="363"/>
    </location>
</feature>
<dbReference type="OrthoDB" id="16820at2759"/>
<name>A0A9P4WE39_CURKU</name>
<dbReference type="GO" id="GO:0004497">
    <property type="term" value="F:monooxygenase activity"/>
    <property type="evidence" value="ECO:0007669"/>
    <property type="project" value="UniProtKB-KW"/>
</dbReference>
<reference evidence="7" key="1">
    <citation type="submission" date="2019-04" db="EMBL/GenBank/DDBJ databases">
        <title>Sequencing of skin fungus with MAO and IRED activity.</title>
        <authorList>
            <person name="Marsaioli A.J."/>
            <person name="Bonatto J.M.C."/>
            <person name="Reis Junior O."/>
        </authorList>
    </citation>
    <scope>NUCLEOTIDE SEQUENCE</scope>
    <source>
        <strain evidence="7">30M1</strain>
    </source>
</reference>
<dbReference type="GO" id="GO:0071949">
    <property type="term" value="F:FAD binding"/>
    <property type="evidence" value="ECO:0007669"/>
    <property type="project" value="InterPro"/>
</dbReference>
<accession>A0A9P4WE39</accession>